<proteinExistence type="predicted"/>
<reference evidence="1" key="1">
    <citation type="submission" date="2020-08" db="EMBL/GenBank/DDBJ databases">
        <title>Multicomponent nature underlies the extraordinary mechanical properties of spider dragline silk.</title>
        <authorList>
            <person name="Kono N."/>
            <person name="Nakamura H."/>
            <person name="Mori M."/>
            <person name="Yoshida Y."/>
            <person name="Ohtoshi R."/>
            <person name="Malay A.D."/>
            <person name="Moran D.A.P."/>
            <person name="Tomita M."/>
            <person name="Numata K."/>
            <person name="Arakawa K."/>
        </authorList>
    </citation>
    <scope>NUCLEOTIDE SEQUENCE</scope>
</reference>
<name>A0A8X6UWU8_NEPPI</name>
<evidence type="ECO:0000313" key="1">
    <source>
        <dbReference type="EMBL" id="GFU55831.1"/>
    </source>
</evidence>
<keyword evidence="2" id="KW-1185">Reference proteome</keyword>
<dbReference type="OrthoDB" id="6435326at2759"/>
<dbReference type="PANTHER" id="PTHR47326:SF1">
    <property type="entry name" value="HTH PSQ-TYPE DOMAIN-CONTAINING PROTEIN"/>
    <property type="match status" value="1"/>
</dbReference>
<dbReference type="EMBL" id="BMAW01039440">
    <property type="protein sequence ID" value="GFU55831.1"/>
    <property type="molecule type" value="Genomic_DNA"/>
</dbReference>
<protein>
    <submittedName>
        <fullName evidence="1">Uncharacterized protein</fullName>
    </submittedName>
</protein>
<gene>
    <name evidence="1" type="primary">X975_25037</name>
    <name evidence="1" type="ORF">NPIL_80571</name>
</gene>
<accession>A0A8X6UWU8</accession>
<comment type="caution">
    <text evidence="1">The sequence shown here is derived from an EMBL/GenBank/DDBJ whole genome shotgun (WGS) entry which is preliminary data.</text>
</comment>
<sequence>MLHRIDEEEGFLKQVCFSAKSFHMSGYLNHHNMRIWCLETLRETIEIEKDNPKLNVSCGLMHNRIIVHFLVDENTVNGGFYLNMLQLFALSQLEN</sequence>
<dbReference type="Proteomes" id="UP000887013">
    <property type="component" value="Unassembled WGS sequence"/>
</dbReference>
<dbReference type="PANTHER" id="PTHR47326">
    <property type="entry name" value="TRANSPOSABLE ELEMENT TC3 TRANSPOSASE-LIKE PROTEIN"/>
    <property type="match status" value="1"/>
</dbReference>
<evidence type="ECO:0000313" key="2">
    <source>
        <dbReference type="Proteomes" id="UP000887013"/>
    </source>
</evidence>
<organism evidence="1 2">
    <name type="scientific">Nephila pilipes</name>
    <name type="common">Giant wood spider</name>
    <name type="synonym">Nephila maculata</name>
    <dbReference type="NCBI Taxonomy" id="299642"/>
    <lineage>
        <taxon>Eukaryota</taxon>
        <taxon>Metazoa</taxon>
        <taxon>Ecdysozoa</taxon>
        <taxon>Arthropoda</taxon>
        <taxon>Chelicerata</taxon>
        <taxon>Arachnida</taxon>
        <taxon>Araneae</taxon>
        <taxon>Araneomorphae</taxon>
        <taxon>Entelegynae</taxon>
        <taxon>Araneoidea</taxon>
        <taxon>Nephilidae</taxon>
        <taxon>Nephila</taxon>
    </lineage>
</organism>
<dbReference type="AlphaFoldDB" id="A0A8X6UWU8"/>